<keyword evidence="2" id="KW-0285">Flavoprotein</keyword>
<dbReference type="PANTHER" id="PTHR46091:SF3">
    <property type="entry name" value="AMINE OXIDASE DOMAIN-CONTAINING PROTEIN"/>
    <property type="match status" value="1"/>
</dbReference>
<comment type="similarity">
    <text evidence="1">Belongs to the carotenoid/retinoid oxidoreductase family. CrtISO subfamily.</text>
</comment>
<evidence type="ECO:0000256" key="3">
    <source>
        <dbReference type="ARBA" id="ARBA00022729"/>
    </source>
</evidence>
<name>A0AAV7JVR8_9METZ</name>
<evidence type="ECO:0000256" key="1">
    <source>
        <dbReference type="ARBA" id="ARBA00005855"/>
    </source>
</evidence>
<keyword evidence="3" id="KW-0732">Signal</keyword>
<keyword evidence="8" id="KW-1185">Reference proteome</keyword>
<comment type="caution">
    <text evidence="7">The sequence shown here is derived from an EMBL/GenBank/DDBJ whole genome shotgun (WGS) entry which is preliminary data.</text>
</comment>
<dbReference type="EMBL" id="JAKMXF010000298">
    <property type="protein sequence ID" value="KAI6652584.1"/>
    <property type="molecule type" value="Genomic_DNA"/>
</dbReference>
<organism evidence="7 8">
    <name type="scientific">Oopsacas minuta</name>
    <dbReference type="NCBI Taxonomy" id="111878"/>
    <lineage>
        <taxon>Eukaryota</taxon>
        <taxon>Metazoa</taxon>
        <taxon>Porifera</taxon>
        <taxon>Hexactinellida</taxon>
        <taxon>Hexasterophora</taxon>
        <taxon>Lyssacinosida</taxon>
        <taxon>Leucopsacidae</taxon>
        <taxon>Oopsacas</taxon>
    </lineage>
</organism>
<evidence type="ECO:0000256" key="6">
    <source>
        <dbReference type="ARBA" id="ARBA00023027"/>
    </source>
</evidence>
<dbReference type="Gene3D" id="3.50.50.60">
    <property type="entry name" value="FAD/NAD(P)-binding domain"/>
    <property type="match status" value="2"/>
</dbReference>
<evidence type="ECO:0000313" key="8">
    <source>
        <dbReference type="Proteomes" id="UP001165289"/>
    </source>
</evidence>
<dbReference type="PANTHER" id="PTHR46091">
    <property type="entry name" value="BLR7054 PROTEIN"/>
    <property type="match status" value="1"/>
</dbReference>
<sequence>MYWLLSACILLIFAIWIIYKLEWFFIFLGINWGKGPNPFTEVLKHDPPHQSTIEPQAVRDKVLRKGFLPKHVPDNLDAIIIGSGVGGLSTGALLAKLGKRVLVLEQHDRAGGCLHVYEDKGYLFDVGIHIIGQLSEGMMTTILIDQITDGQIGWNTLPENFDRVVIGSGDERIDFDVCSSLTGNKFKDDLVKRFPNETKSIEKYFNMQKAARLSFLPAMLTKFMPKKLILILRKLNLLNRIFKYYNYCEVSLKTVVESLIDDKDLQAILYYNYGDYGTAPADAPFSMHAILQQHFIQGAYFPVGGPSNVAYHLIQTIRKAGGEVLVRAKCTEILTSTDQCKAIGVCVQKGSESINILAPIVISNAGLHNTYNSLLNASVKQKYLLDGVCNKFNPGMTCLTAFIGLKGSNEELNLSATNIWHQVSNATQQDLDNFCNLSMEDALEVDLPILFISFPSTKDPAWSAHFPGKSVCEVISPVPYRWFEDWRNDYTDGKKGDHYLTLKKTFGERMWSQTLRIFPQLKDKVDYFELGTPLTNSFYLQYAKGEIYGIDHDVQRFSGANSCYLKSTTPINGLYLTGQDVLSCGFAGALYGGVLCASAILKRNLLLDLVKMRIEYKKKFQKGKEKAKSD</sequence>
<dbReference type="Proteomes" id="UP001165289">
    <property type="component" value="Unassembled WGS sequence"/>
</dbReference>
<gene>
    <name evidence="7" type="ORF">LOD99_4369</name>
</gene>
<accession>A0AAV7JVR8</accession>
<keyword evidence="5" id="KW-0521">NADP</keyword>
<dbReference type="AlphaFoldDB" id="A0AAV7JVR8"/>
<keyword evidence="4" id="KW-0274">FAD</keyword>
<dbReference type="Pfam" id="PF13450">
    <property type="entry name" value="NAD_binding_8"/>
    <property type="match status" value="1"/>
</dbReference>
<evidence type="ECO:0000256" key="4">
    <source>
        <dbReference type="ARBA" id="ARBA00022827"/>
    </source>
</evidence>
<reference evidence="7 8" key="1">
    <citation type="journal article" date="2023" name="BMC Biol.">
        <title>The compact genome of the sponge Oopsacas minuta (Hexactinellida) is lacking key metazoan core genes.</title>
        <authorList>
            <person name="Santini S."/>
            <person name="Schenkelaars Q."/>
            <person name="Jourda C."/>
            <person name="Duchesne M."/>
            <person name="Belahbib H."/>
            <person name="Rocher C."/>
            <person name="Selva M."/>
            <person name="Riesgo A."/>
            <person name="Vervoort M."/>
            <person name="Leys S.P."/>
            <person name="Kodjabachian L."/>
            <person name="Le Bivic A."/>
            <person name="Borchiellini C."/>
            <person name="Claverie J.M."/>
            <person name="Renard E."/>
        </authorList>
    </citation>
    <scope>NUCLEOTIDE SEQUENCE [LARGE SCALE GENOMIC DNA]</scope>
    <source>
        <strain evidence="7">SPO-2</strain>
    </source>
</reference>
<proteinExistence type="inferred from homology"/>
<dbReference type="InterPro" id="IPR052206">
    <property type="entry name" value="Retinol_saturase"/>
</dbReference>
<evidence type="ECO:0000256" key="2">
    <source>
        <dbReference type="ARBA" id="ARBA00022630"/>
    </source>
</evidence>
<evidence type="ECO:0008006" key="9">
    <source>
        <dbReference type="Google" id="ProtNLM"/>
    </source>
</evidence>
<evidence type="ECO:0000313" key="7">
    <source>
        <dbReference type="EMBL" id="KAI6652584.1"/>
    </source>
</evidence>
<keyword evidence="6" id="KW-0520">NAD</keyword>
<dbReference type="InterPro" id="IPR036188">
    <property type="entry name" value="FAD/NAD-bd_sf"/>
</dbReference>
<protein>
    <recommendedName>
        <fullName evidence="9">All-trans-retinol 13,14-reductase</fullName>
    </recommendedName>
</protein>
<dbReference type="SUPFAM" id="SSF51905">
    <property type="entry name" value="FAD/NAD(P)-binding domain"/>
    <property type="match status" value="1"/>
</dbReference>
<evidence type="ECO:0000256" key="5">
    <source>
        <dbReference type="ARBA" id="ARBA00022857"/>
    </source>
</evidence>